<sequence length="121" mass="13658">MEVTNWRLYKFSVKDVGLPYFLFPIASCSGFYALNVIFPSRSTEINSQGGANGGVAPSRPQNKRLQQTQAQVDEVVDIMRVNMEKVLERDAKLSQLDDRAGHQLRRFDIIQLDTCGLKVIP</sequence>
<dbReference type="GO" id="GO:0016192">
    <property type="term" value="P:vesicle-mediated transport"/>
    <property type="evidence" value="ECO:0007669"/>
    <property type="project" value="InterPro"/>
</dbReference>
<dbReference type="OrthoDB" id="10042941at2759"/>
<dbReference type="SUPFAM" id="SSF58038">
    <property type="entry name" value="SNARE fusion complex"/>
    <property type="match status" value="1"/>
</dbReference>
<keyword evidence="5" id="KW-1185">Reference proteome</keyword>
<dbReference type="PROSITE" id="PS50892">
    <property type="entry name" value="V_SNARE"/>
    <property type="match status" value="1"/>
</dbReference>
<dbReference type="InterPro" id="IPR042855">
    <property type="entry name" value="V_SNARE_CC"/>
</dbReference>
<dbReference type="Gene3D" id="1.20.5.110">
    <property type="match status" value="1"/>
</dbReference>
<dbReference type="Pfam" id="PF00957">
    <property type="entry name" value="Synaptobrevin"/>
    <property type="match status" value="1"/>
</dbReference>
<proteinExistence type="predicted"/>
<evidence type="ECO:0000313" key="4">
    <source>
        <dbReference type="EMBL" id="KAF5395646.1"/>
    </source>
</evidence>
<feature type="transmembrane region" description="Helical" evidence="2">
    <location>
        <begin position="20"/>
        <end position="38"/>
    </location>
</feature>
<evidence type="ECO:0000256" key="1">
    <source>
        <dbReference type="PROSITE-ProRule" id="PRU00290"/>
    </source>
</evidence>
<evidence type="ECO:0000313" key="5">
    <source>
        <dbReference type="Proteomes" id="UP000748531"/>
    </source>
</evidence>
<keyword evidence="2" id="KW-1133">Transmembrane helix</keyword>
<feature type="domain" description="V-SNARE coiled-coil homology" evidence="3">
    <location>
        <begin position="64"/>
        <end position="118"/>
    </location>
</feature>
<dbReference type="AlphaFoldDB" id="A0A8J4WDC6"/>
<keyword evidence="2" id="KW-0472">Membrane</keyword>
<dbReference type="Proteomes" id="UP000748531">
    <property type="component" value="Unassembled WGS sequence"/>
</dbReference>
<dbReference type="PANTHER" id="PTHR45701">
    <property type="entry name" value="SYNAPTOBREVIN FAMILY MEMBER"/>
    <property type="match status" value="1"/>
</dbReference>
<evidence type="ECO:0000256" key="2">
    <source>
        <dbReference type="SAM" id="Phobius"/>
    </source>
</evidence>
<dbReference type="InterPro" id="IPR016444">
    <property type="entry name" value="Synaptobrevin/VAMP"/>
</dbReference>
<dbReference type="EMBL" id="LUCH01011064">
    <property type="protein sequence ID" value="KAF5395646.1"/>
    <property type="molecule type" value="Genomic_DNA"/>
</dbReference>
<dbReference type="InterPro" id="IPR001388">
    <property type="entry name" value="Synaptobrevin-like"/>
</dbReference>
<keyword evidence="2" id="KW-0812">Transmembrane</keyword>
<keyword evidence="1" id="KW-0175">Coiled coil</keyword>
<organism evidence="4 5">
    <name type="scientific">Paragonimus heterotremus</name>
    <dbReference type="NCBI Taxonomy" id="100268"/>
    <lineage>
        <taxon>Eukaryota</taxon>
        <taxon>Metazoa</taxon>
        <taxon>Spiralia</taxon>
        <taxon>Lophotrochozoa</taxon>
        <taxon>Platyhelminthes</taxon>
        <taxon>Trematoda</taxon>
        <taxon>Digenea</taxon>
        <taxon>Plagiorchiida</taxon>
        <taxon>Troglotremata</taxon>
        <taxon>Troglotrematidae</taxon>
        <taxon>Paragonimus</taxon>
    </lineage>
</organism>
<dbReference type="GO" id="GO:0016020">
    <property type="term" value="C:membrane"/>
    <property type="evidence" value="ECO:0007669"/>
    <property type="project" value="InterPro"/>
</dbReference>
<evidence type="ECO:0000259" key="3">
    <source>
        <dbReference type="PROSITE" id="PS50892"/>
    </source>
</evidence>
<comment type="caution">
    <text evidence="4">The sequence shown here is derived from an EMBL/GenBank/DDBJ whole genome shotgun (WGS) entry which is preliminary data.</text>
</comment>
<dbReference type="PRINTS" id="PR00219">
    <property type="entry name" value="SYNAPTOBREVN"/>
</dbReference>
<protein>
    <recommendedName>
        <fullName evidence="3">V-SNARE coiled-coil homology domain-containing protein</fullName>
    </recommendedName>
</protein>
<reference evidence="4" key="1">
    <citation type="submission" date="2019-05" db="EMBL/GenBank/DDBJ databases">
        <title>Annotation for the trematode Paragonimus heterotremus.</title>
        <authorList>
            <person name="Choi Y.-J."/>
        </authorList>
    </citation>
    <scope>NUCLEOTIDE SEQUENCE</scope>
    <source>
        <strain evidence="4">LC</strain>
    </source>
</reference>
<name>A0A8J4WDC6_9TREM</name>
<gene>
    <name evidence="4" type="ORF">PHET_11658</name>
</gene>
<accession>A0A8J4WDC6</accession>